<evidence type="ECO:0000256" key="3">
    <source>
        <dbReference type="SAM" id="MobiDB-lite"/>
    </source>
</evidence>
<dbReference type="PANTHER" id="PTHR24104:SF25">
    <property type="entry name" value="PROTEIN LIN-41"/>
    <property type="match status" value="1"/>
</dbReference>
<dbReference type="InterPro" id="IPR050952">
    <property type="entry name" value="TRIM-NHL_E3_ligases"/>
</dbReference>
<sequence>MIGHSYSFGCVEQQVANQNSRYKGSPLDEWRLARPEDERSPMSIRRHPCKQRVTFSDVFAQSKDYGSINIRQGKERLDAVTAINETDIPDDIKNSINGDDWSLVTSSSDNSMHKGHSNQTFSHDPGDISRGEEFIRAFGEKGKGIGDFEDAKDVTFFQGGKLLITDFVNGRIQMCNVKETAITVIAPDEINQPWATCVLDGDKIAVTLCKRKQVLILSKDGEVLNSFGEDIFVCPSGIATDTKGRLIICDTGTNKVSMFEQDGKFVRHLGNPDTKDECFSTPRYVCVSVNGNIIVSDSGNHKIKIFNSNGDLINSFGSFGKGDMQLKYPYGVCSNIFGDIYVADHYNSRISIFNRDGEFIRHLLTGKNGLVHPQGLTISPDNYLYVTHGHLKATEIVIFKLTFKSSDKSDCNIISYV</sequence>
<dbReference type="SUPFAM" id="SSF101898">
    <property type="entry name" value="NHL repeat"/>
    <property type="match status" value="1"/>
</dbReference>
<feature type="region of interest" description="Disordered" evidence="3">
    <location>
        <begin position="107"/>
        <end position="126"/>
    </location>
</feature>
<gene>
    <name evidence="4" type="ORF">MAR_005635</name>
</gene>
<dbReference type="PANTHER" id="PTHR24104">
    <property type="entry name" value="E3 UBIQUITIN-PROTEIN LIGASE NHLRC1-RELATED"/>
    <property type="match status" value="1"/>
</dbReference>
<dbReference type="InterPro" id="IPR001258">
    <property type="entry name" value="NHL_repeat"/>
</dbReference>
<accession>A0ABY7F026</accession>
<feature type="repeat" description="NHL" evidence="2">
    <location>
        <begin position="221"/>
        <end position="262"/>
    </location>
</feature>
<name>A0ABY7F026_MYAAR</name>
<evidence type="ECO:0000313" key="5">
    <source>
        <dbReference type="Proteomes" id="UP001164746"/>
    </source>
</evidence>
<dbReference type="InterPro" id="IPR011042">
    <property type="entry name" value="6-blade_b-propeller_TolB-like"/>
</dbReference>
<dbReference type="Proteomes" id="UP001164746">
    <property type="component" value="Chromosome 9"/>
</dbReference>
<feature type="repeat" description="NHL" evidence="2">
    <location>
        <begin position="279"/>
        <end position="309"/>
    </location>
</feature>
<reference evidence="4" key="1">
    <citation type="submission" date="2022-11" db="EMBL/GenBank/DDBJ databases">
        <title>Centuries of genome instability and evolution in soft-shell clam transmissible cancer (bioRxiv).</title>
        <authorList>
            <person name="Hart S.F.M."/>
            <person name="Yonemitsu M.A."/>
            <person name="Giersch R.M."/>
            <person name="Beal B.F."/>
            <person name="Arriagada G."/>
            <person name="Davis B.W."/>
            <person name="Ostrander E.A."/>
            <person name="Goff S.P."/>
            <person name="Metzger M.J."/>
        </authorList>
    </citation>
    <scope>NUCLEOTIDE SEQUENCE</scope>
    <source>
        <strain evidence="4">MELC-2E11</strain>
        <tissue evidence="4">Siphon/mantle</tissue>
    </source>
</reference>
<keyword evidence="1" id="KW-0677">Repeat</keyword>
<organism evidence="4 5">
    <name type="scientific">Mya arenaria</name>
    <name type="common">Soft-shell clam</name>
    <dbReference type="NCBI Taxonomy" id="6604"/>
    <lineage>
        <taxon>Eukaryota</taxon>
        <taxon>Metazoa</taxon>
        <taxon>Spiralia</taxon>
        <taxon>Lophotrochozoa</taxon>
        <taxon>Mollusca</taxon>
        <taxon>Bivalvia</taxon>
        <taxon>Autobranchia</taxon>
        <taxon>Heteroconchia</taxon>
        <taxon>Euheterodonta</taxon>
        <taxon>Imparidentia</taxon>
        <taxon>Neoheterodontei</taxon>
        <taxon>Myida</taxon>
        <taxon>Myoidea</taxon>
        <taxon>Myidae</taxon>
        <taxon>Mya</taxon>
    </lineage>
</organism>
<keyword evidence="5" id="KW-1185">Reference proteome</keyword>
<dbReference type="EMBL" id="CP111020">
    <property type="protein sequence ID" value="WAR15530.1"/>
    <property type="molecule type" value="Genomic_DNA"/>
</dbReference>
<protein>
    <submittedName>
        <fullName evidence="4">TRIM2-like protein</fullName>
    </submittedName>
</protein>
<dbReference type="CDD" id="cd05819">
    <property type="entry name" value="NHL"/>
    <property type="match status" value="1"/>
</dbReference>
<evidence type="ECO:0000313" key="4">
    <source>
        <dbReference type="EMBL" id="WAR15530.1"/>
    </source>
</evidence>
<dbReference type="Gene3D" id="2.120.10.30">
    <property type="entry name" value="TolB, C-terminal domain"/>
    <property type="match status" value="2"/>
</dbReference>
<feature type="repeat" description="NHL" evidence="2">
    <location>
        <begin position="313"/>
        <end position="356"/>
    </location>
</feature>
<evidence type="ECO:0000256" key="2">
    <source>
        <dbReference type="PROSITE-ProRule" id="PRU00504"/>
    </source>
</evidence>
<evidence type="ECO:0000256" key="1">
    <source>
        <dbReference type="ARBA" id="ARBA00022737"/>
    </source>
</evidence>
<dbReference type="PROSITE" id="PS51125">
    <property type="entry name" value="NHL"/>
    <property type="match status" value="3"/>
</dbReference>
<dbReference type="Pfam" id="PF01436">
    <property type="entry name" value="NHL"/>
    <property type="match status" value="1"/>
</dbReference>
<proteinExistence type="predicted"/>